<name>A0A1G2B6Q5_9BACT</name>
<proteinExistence type="inferred from homology"/>
<dbReference type="PANTHER" id="PTHR12220:SF13">
    <property type="entry name" value="LARGE RIBOSOMAL SUBUNIT PROTEIN UL16M"/>
    <property type="match status" value="1"/>
</dbReference>
<dbReference type="CDD" id="cd01433">
    <property type="entry name" value="Ribosomal_L16_L10e"/>
    <property type="match status" value="1"/>
</dbReference>
<comment type="function">
    <text evidence="6 8">Binds 23S rRNA and is also seen to make contacts with the A and possibly P site tRNAs.</text>
</comment>
<dbReference type="GO" id="GO:0000049">
    <property type="term" value="F:tRNA binding"/>
    <property type="evidence" value="ECO:0007669"/>
    <property type="project" value="UniProtKB-KW"/>
</dbReference>
<dbReference type="GO" id="GO:0003735">
    <property type="term" value="F:structural constituent of ribosome"/>
    <property type="evidence" value="ECO:0007669"/>
    <property type="project" value="InterPro"/>
</dbReference>
<dbReference type="InterPro" id="IPR047873">
    <property type="entry name" value="Ribosomal_uL16"/>
</dbReference>
<protein>
    <recommendedName>
        <fullName evidence="5 6">Large ribosomal subunit protein uL16</fullName>
    </recommendedName>
</protein>
<dbReference type="PRINTS" id="PR00060">
    <property type="entry name" value="RIBOSOMALL16"/>
</dbReference>
<evidence type="ECO:0000256" key="6">
    <source>
        <dbReference type="HAMAP-Rule" id="MF_01342"/>
    </source>
</evidence>
<dbReference type="GO" id="GO:0006412">
    <property type="term" value="P:translation"/>
    <property type="evidence" value="ECO:0007669"/>
    <property type="project" value="UniProtKB-UniRule"/>
</dbReference>
<dbReference type="Proteomes" id="UP000179164">
    <property type="component" value="Unassembled WGS sequence"/>
</dbReference>
<keyword evidence="6 8" id="KW-0699">rRNA-binding</keyword>
<dbReference type="PANTHER" id="PTHR12220">
    <property type="entry name" value="50S/60S RIBOSOMAL PROTEIN L16"/>
    <property type="match status" value="1"/>
</dbReference>
<comment type="similarity">
    <text evidence="1 6 7">Belongs to the universal ribosomal protein uL16 family.</text>
</comment>
<dbReference type="STRING" id="1798543.A2898_00200"/>
<organism evidence="9 10">
    <name type="scientific">Candidatus Kerfeldbacteria bacterium RIFCSPLOWO2_01_FULL_48_11</name>
    <dbReference type="NCBI Taxonomy" id="1798543"/>
    <lineage>
        <taxon>Bacteria</taxon>
        <taxon>Candidatus Kerfeldiibacteriota</taxon>
    </lineage>
</organism>
<dbReference type="GO" id="GO:0019843">
    <property type="term" value="F:rRNA binding"/>
    <property type="evidence" value="ECO:0007669"/>
    <property type="project" value="UniProtKB-UniRule"/>
</dbReference>
<dbReference type="Gene3D" id="3.90.1170.10">
    <property type="entry name" value="Ribosomal protein L10e/L16"/>
    <property type="match status" value="1"/>
</dbReference>
<evidence type="ECO:0000256" key="3">
    <source>
        <dbReference type="ARBA" id="ARBA00022980"/>
    </source>
</evidence>
<keyword evidence="4 6" id="KW-0687">Ribonucleoprotein</keyword>
<evidence type="ECO:0000256" key="7">
    <source>
        <dbReference type="RuleBase" id="RU004413"/>
    </source>
</evidence>
<keyword evidence="6 8" id="KW-0694">RNA-binding</keyword>
<evidence type="ECO:0000256" key="2">
    <source>
        <dbReference type="ARBA" id="ARBA00022555"/>
    </source>
</evidence>
<sequence>MLMPKKVKYRKWHRGKTRGMATSKTRLSFGTYGLKAMSEKWVTSRQIEAARRAMTRFIQRGGKVWIRIFPDKPMTIKGSEIRMGGGKGPVDHYVVVVKPGMVLFEIDGVDKEIAREAMTLASHKLPVRSQFIQKYTA</sequence>
<dbReference type="Pfam" id="PF00252">
    <property type="entry name" value="Ribosomal_L16"/>
    <property type="match status" value="1"/>
</dbReference>
<comment type="caution">
    <text evidence="9">The sequence shown here is derived from an EMBL/GenBank/DDBJ whole genome shotgun (WGS) entry which is preliminary data.</text>
</comment>
<reference evidence="9 10" key="1">
    <citation type="journal article" date="2016" name="Nat. Commun.">
        <title>Thousands of microbial genomes shed light on interconnected biogeochemical processes in an aquifer system.</title>
        <authorList>
            <person name="Anantharaman K."/>
            <person name="Brown C.T."/>
            <person name="Hug L.A."/>
            <person name="Sharon I."/>
            <person name="Castelle C.J."/>
            <person name="Probst A.J."/>
            <person name="Thomas B.C."/>
            <person name="Singh A."/>
            <person name="Wilkins M.J."/>
            <person name="Karaoz U."/>
            <person name="Brodie E.L."/>
            <person name="Williams K.H."/>
            <person name="Hubbard S.S."/>
            <person name="Banfield J.F."/>
        </authorList>
    </citation>
    <scope>NUCLEOTIDE SEQUENCE [LARGE SCALE GENOMIC DNA]</scope>
</reference>
<dbReference type="GO" id="GO:0005840">
    <property type="term" value="C:ribosome"/>
    <property type="evidence" value="ECO:0007669"/>
    <property type="project" value="UniProtKB-KW"/>
</dbReference>
<dbReference type="NCBIfam" id="TIGR01164">
    <property type="entry name" value="rplP_bact"/>
    <property type="match status" value="1"/>
</dbReference>
<dbReference type="SUPFAM" id="SSF54686">
    <property type="entry name" value="Ribosomal protein L16p/L10e"/>
    <property type="match status" value="1"/>
</dbReference>
<dbReference type="InterPro" id="IPR016180">
    <property type="entry name" value="Ribosomal_uL16_dom"/>
</dbReference>
<dbReference type="FunFam" id="3.90.1170.10:FF:000001">
    <property type="entry name" value="50S ribosomal protein L16"/>
    <property type="match status" value="1"/>
</dbReference>
<dbReference type="GO" id="GO:1990904">
    <property type="term" value="C:ribonucleoprotein complex"/>
    <property type="evidence" value="ECO:0007669"/>
    <property type="project" value="UniProtKB-KW"/>
</dbReference>
<keyword evidence="3 6" id="KW-0689">Ribosomal protein</keyword>
<dbReference type="AlphaFoldDB" id="A0A1G2B6Q5"/>
<dbReference type="EMBL" id="MHKE01000008">
    <property type="protein sequence ID" value="OGY84376.1"/>
    <property type="molecule type" value="Genomic_DNA"/>
</dbReference>
<evidence type="ECO:0000256" key="1">
    <source>
        <dbReference type="ARBA" id="ARBA00008931"/>
    </source>
</evidence>
<evidence type="ECO:0000313" key="9">
    <source>
        <dbReference type="EMBL" id="OGY84376.1"/>
    </source>
</evidence>
<evidence type="ECO:0000256" key="4">
    <source>
        <dbReference type="ARBA" id="ARBA00023274"/>
    </source>
</evidence>
<keyword evidence="2 6" id="KW-0820">tRNA-binding</keyword>
<gene>
    <name evidence="6" type="primary">rplP</name>
    <name evidence="9" type="ORF">A2898_00200</name>
</gene>
<dbReference type="HAMAP" id="MF_01342">
    <property type="entry name" value="Ribosomal_uL16"/>
    <property type="match status" value="1"/>
</dbReference>
<accession>A0A1G2B6Q5</accession>
<comment type="subunit">
    <text evidence="6 8">Part of the 50S ribosomal subunit.</text>
</comment>
<evidence type="ECO:0000313" key="10">
    <source>
        <dbReference type="Proteomes" id="UP000179164"/>
    </source>
</evidence>
<evidence type="ECO:0000256" key="5">
    <source>
        <dbReference type="ARBA" id="ARBA00035198"/>
    </source>
</evidence>
<dbReference type="InterPro" id="IPR000114">
    <property type="entry name" value="Ribosomal_uL16_bact-type"/>
</dbReference>
<dbReference type="InterPro" id="IPR036920">
    <property type="entry name" value="Ribosomal_uL16_sf"/>
</dbReference>
<evidence type="ECO:0000256" key="8">
    <source>
        <dbReference type="RuleBase" id="RU004414"/>
    </source>
</evidence>